<keyword evidence="9" id="KW-1185">Reference proteome</keyword>
<keyword evidence="4 7" id="KW-0256">Endoplasmic reticulum</keyword>
<dbReference type="GO" id="GO:0006950">
    <property type="term" value="P:response to stress"/>
    <property type="evidence" value="ECO:0007669"/>
    <property type="project" value="UniProtKB-ARBA"/>
</dbReference>
<accession>A0AAD9LXQ4</accession>
<keyword evidence="3 7" id="KW-0812">Transmembrane</keyword>
<dbReference type="InterPro" id="IPR007599">
    <property type="entry name" value="DER1"/>
</dbReference>
<dbReference type="AlphaFoldDB" id="A0AAD9LXQ4"/>
<dbReference type="InterPro" id="IPR035952">
    <property type="entry name" value="Rhomboid-like_sf"/>
</dbReference>
<comment type="caution">
    <text evidence="8">The sequence shown here is derived from an EMBL/GenBank/DDBJ whole genome shotgun (WGS) entry which is preliminary data.</text>
</comment>
<dbReference type="SUPFAM" id="SSF144091">
    <property type="entry name" value="Rhomboid-like"/>
    <property type="match status" value="1"/>
</dbReference>
<dbReference type="Pfam" id="PF04511">
    <property type="entry name" value="DER1"/>
    <property type="match status" value="1"/>
</dbReference>
<comment type="similarity">
    <text evidence="2 7">Belongs to the derlin family.</text>
</comment>
<feature type="transmembrane region" description="Helical" evidence="7">
    <location>
        <begin position="14"/>
        <end position="37"/>
    </location>
</feature>
<gene>
    <name evidence="8" type="ORF">LX32DRAFT_643152</name>
</gene>
<evidence type="ECO:0000256" key="2">
    <source>
        <dbReference type="ARBA" id="ARBA00008917"/>
    </source>
</evidence>
<organism evidence="8 9">
    <name type="scientific">Colletotrichum zoysiae</name>
    <dbReference type="NCBI Taxonomy" id="1216348"/>
    <lineage>
        <taxon>Eukaryota</taxon>
        <taxon>Fungi</taxon>
        <taxon>Dikarya</taxon>
        <taxon>Ascomycota</taxon>
        <taxon>Pezizomycotina</taxon>
        <taxon>Sordariomycetes</taxon>
        <taxon>Hypocreomycetidae</taxon>
        <taxon>Glomerellales</taxon>
        <taxon>Glomerellaceae</taxon>
        <taxon>Colletotrichum</taxon>
        <taxon>Colletotrichum graminicola species complex</taxon>
    </lineage>
</organism>
<sequence length="177" mass="20527">MDAYWQTPPLARTLATAAFVTSMALFMGFVNGYWFYFAPDLLFKIPPQIWRIATNFLITGPNLSLLFDPYFLYTYLSALEVGNPRFSRREDLIWYLMFVCTVITVSLLHRRCPLLAARPISPMPKKTKQSAFWKVPPHVHPPQSEHRLSPCLLHTYHLHLILSARIVDTHSYSGSWK</sequence>
<evidence type="ECO:0000256" key="7">
    <source>
        <dbReference type="RuleBase" id="RU363059"/>
    </source>
</evidence>
<evidence type="ECO:0000256" key="4">
    <source>
        <dbReference type="ARBA" id="ARBA00022824"/>
    </source>
</evidence>
<proteinExistence type="inferred from homology"/>
<feature type="transmembrane region" description="Helical" evidence="7">
    <location>
        <begin position="92"/>
        <end position="109"/>
    </location>
</feature>
<comment type="function">
    <text evidence="7">May be involved in the degradation of misfolded endoplasmic reticulum (ER) luminal proteins.</text>
</comment>
<reference evidence="8" key="1">
    <citation type="submission" date="2021-06" db="EMBL/GenBank/DDBJ databases">
        <title>Comparative genomics, transcriptomics and evolutionary studies reveal genomic signatures of adaptation to plant cell wall in hemibiotrophic fungi.</title>
        <authorList>
            <consortium name="DOE Joint Genome Institute"/>
            <person name="Baroncelli R."/>
            <person name="Diaz J.F."/>
            <person name="Benocci T."/>
            <person name="Peng M."/>
            <person name="Battaglia E."/>
            <person name="Haridas S."/>
            <person name="Andreopoulos W."/>
            <person name="Labutti K."/>
            <person name="Pangilinan J."/>
            <person name="Floch G.L."/>
            <person name="Makela M.R."/>
            <person name="Henrissat B."/>
            <person name="Grigoriev I.V."/>
            <person name="Crouch J.A."/>
            <person name="De Vries R.P."/>
            <person name="Sukno S.A."/>
            <person name="Thon M.R."/>
        </authorList>
    </citation>
    <scope>NUCLEOTIDE SEQUENCE</scope>
    <source>
        <strain evidence="8">MAFF235873</strain>
    </source>
</reference>
<evidence type="ECO:0000256" key="6">
    <source>
        <dbReference type="ARBA" id="ARBA00023136"/>
    </source>
</evidence>
<evidence type="ECO:0000313" key="9">
    <source>
        <dbReference type="Proteomes" id="UP001232148"/>
    </source>
</evidence>
<keyword evidence="6 7" id="KW-0472">Membrane</keyword>
<feature type="transmembrane region" description="Helical" evidence="7">
    <location>
        <begin position="49"/>
        <end position="72"/>
    </location>
</feature>
<protein>
    <recommendedName>
        <fullName evidence="7">Derlin</fullName>
    </recommendedName>
</protein>
<dbReference type="GO" id="GO:0005789">
    <property type="term" value="C:endoplasmic reticulum membrane"/>
    <property type="evidence" value="ECO:0007669"/>
    <property type="project" value="UniProtKB-SubCell"/>
</dbReference>
<comment type="caution">
    <text evidence="7">Lacks conserved residue(s) required for the propagation of feature annotation.</text>
</comment>
<keyword evidence="5 7" id="KW-1133">Transmembrane helix</keyword>
<name>A0AAD9LXQ4_9PEZI</name>
<dbReference type="PANTHER" id="PTHR11009">
    <property type="entry name" value="DER1-LIKE PROTEIN, DERLIN"/>
    <property type="match status" value="1"/>
</dbReference>
<evidence type="ECO:0000256" key="1">
    <source>
        <dbReference type="ARBA" id="ARBA00004477"/>
    </source>
</evidence>
<dbReference type="Proteomes" id="UP001232148">
    <property type="component" value="Unassembled WGS sequence"/>
</dbReference>
<dbReference type="EMBL" id="MU842948">
    <property type="protein sequence ID" value="KAK2025004.1"/>
    <property type="molecule type" value="Genomic_DNA"/>
</dbReference>
<evidence type="ECO:0000256" key="3">
    <source>
        <dbReference type="ARBA" id="ARBA00022692"/>
    </source>
</evidence>
<evidence type="ECO:0000313" key="8">
    <source>
        <dbReference type="EMBL" id="KAK2025004.1"/>
    </source>
</evidence>
<evidence type="ECO:0000256" key="5">
    <source>
        <dbReference type="ARBA" id="ARBA00022989"/>
    </source>
</evidence>
<comment type="subcellular location">
    <subcellularLocation>
        <location evidence="1 7">Endoplasmic reticulum membrane</location>
        <topology evidence="1 7">Multi-pass membrane protein</topology>
    </subcellularLocation>
</comment>